<dbReference type="GO" id="GO:0005524">
    <property type="term" value="F:ATP binding"/>
    <property type="evidence" value="ECO:0007669"/>
    <property type="project" value="InterPro"/>
</dbReference>
<comment type="caution">
    <text evidence="4">The sequence shown here is derived from an EMBL/GenBank/DDBJ whole genome shotgun (WGS) entry which is preliminary data.</text>
</comment>
<keyword evidence="6" id="KW-1185">Reference proteome</keyword>
<feature type="region of interest" description="Disordered" evidence="1">
    <location>
        <begin position="113"/>
        <end position="144"/>
    </location>
</feature>
<dbReference type="GO" id="GO:0004674">
    <property type="term" value="F:protein serine/threonine kinase activity"/>
    <property type="evidence" value="ECO:0007669"/>
    <property type="project" value="TreeGrafter"/>
</dbReference>
<dbReference type="SUPFAM" id="SSF56112">
    <property type="entry name" value="Protein kinase-like (PK-like)"/>
    <property type="match status" value="1"/>
</dbReference>
<feature type="compositionally biased region" description="Low complexity" evidence="1">
    <location>
        <begin position="1745"/>
        <end position="1754"/>
    </location>
</feature>
<dbReference type="PROSITE" id="PS00109">
    <property type="entry name" value="PROTEIN_KINASE_TYR"/>
    <property type="match status" value="1"/>
</dbReference>
<gene>
    <name evidence="3" type="ORF">Vretifemale_11293</name>
    <name evidence="4" type="ORF">Vretimale_11869</name>
</gene>
<evidence type="ECO:0000313" key="3">
    <source>
        <dbReference type="EMBL" id="GIL82475.1"/>
    </source>
</evidence>
<evidence type="ECO:0000256" key="1">
    <source>
        <dbReference type="SAM" id="MobiDB-lite"/>
    </source>
</evidence>
<feature type="domain" description="Protein kinase" evidence="2">
    <location>
        <begin position="1502"/>
        <end position="2008"/>
    </location>
</feature>
<organism evidence="4 5">
    <name type="scientific">Volvox reticuliferus</name>
    <dbReference type="NCBI Taxonomy" id="1737510"/>
    <lineage>
        <taxon>Eukaryota</taxon>
        <taxon>Viridiplantae</taxon>
        <taxon>Chlorophyta</taxon>
        <taxon>core chlorophytes</taxon>
        <taxon>Chlorophyceae</taxon>
        <taxon>CS clade</taxon>
        <taxon>Chlamydomonadales</taxon>
        <taxon>Volvocaceae</taxon>
        <taxon>Volvox</taxon>
    </lineage>
</organism>
<dbReference type="InterPro" id="IPR000719">
    <property type="entry name" value="Prot_kinase_dom"/>
</dbReference>
<reference evidence="4" key="1">
    <citation type="journal article" date="2021" name="Proc. Natl. Acad. Sci. U.S.A.">
        <title>Three genomes in the algal genus Volvox reveal the fate of a haploid sex-determining region after a transition to homothallism.</title>
        <authorList>
            <person name="Yamamoto K."/>
            <person name="Hamaji T."/>
            <person name="Kawai-Toyooka H."/>
            <person name="Matsuzaki R."/>
            <person name="Takahashi F."/>
            <person name="Nishimura Y."/>
            <person name="Kawachi M."/>
            <person name="Noguchi H."/>
            <person name="Minakuchi Y."/>
            <person name="Umen J.G."/>
            <person name="Toyoda A."/>
            <person name="Nozaki H."/>
        </authorList>
    </citation>
    <scope>NUCLEOTIDE SEQUENCE</scope>
    <source>
        <strain evidence="4">NIES-3785</strain>
        <strain evidence="3">NIES-3786</strain>
    </source>
</reference>
<protein>
    <recommendedName>
        <fullName evidence="2">Protein kinase domain-containing protein</fullName>
    </recommendedName>
</protein>
<dbReference type="Gene3D" id="1.10.510.10">
    <property type="entry name" value="Transferase(Phosphotransferase) domain 1"/>
    <property type="match status" value="1"/>
</dbReference>
<feature type="compositionally biased region" description="Polar residues" evidence="1">
    <location>
        <begin position="807"/>
        <end position="816"/>
    </location>
</feature>
<dbReference type="InterPro" id="IPR001245">
    <property type="entry name" value="Ser-Thr/Tyr_kinase_cat_dom"/>
</dbReference>
<dbReference type="PANTHER" id="PTHR44329">
    <property type="entry name" value="SERINE/THREONINE-PROTEIN KINASE TNNI3K-RELATED"/>
    <property type="match status" value="1"/>
</dbReference>
<evidence type="ECO:0000313" key="4">
    <source>
        <dbReference type="EMBL" id="GIM07861.1"/>
    </source>
</evidence>
<feature type="region of interest" description="Disordered" evidence="1">
    <location>
        <begin position="386"/>
        <end position="408"/>
    </location>
</feature>
<dbReference type="EMBL" id="BNCQ01000025">
    <property type="protein sequence ID" value="GIM07861.1"/>
    <property type="molecule type" value="Genomic_DNA"/>
</dbReference>
<dbReference type="Proteomes" id="UP000747110">
    <property type="component" value="Unassembled WGS sequence"/>
</dbReference>
<accession>A0A8J4LRE8</accession>
<feature type="region of interest" description="Disordered" evidence="1">
    <location>
        <begin position="933"/>
        <end position="957"/>
    </location>
</feature>
<feature type="compositionally biased region" description="Basic and acidic residues" evidence="1">
    <location>
        <begin position="948"/>
        <end position="957"/>
    </location>
</feature>
<evidence type="ECO:0000313" key="6">
    <source>
        <dbReference type="Proteomes" id="UP000747110"/>
    </source>
</evidence>
<dbReference type="InterPro" id="IPR011009">
    <property type="entry name" value="Kinase-like_dom_sf"/>
</dbReference>
<dbReference type="EMBL" id="BNCP01000024">
    <property type="protein sequence ID" value="GIL82475.1"/>
    <property type="molecule type" value="Genomic_DNA"/>
</dbReference>
<evidence type="ECO:0000259" key="2">
    <source>
        <dbReference type="PROSITE" id="PS50011"/>
    </source>
</evidence>
<dbReference type="Gene3D" id="3.30.200.20">
    <property type="entry name" value="Phosphorylase Kinase, domain 1"/>
    <property type="match status" value="1"/>
</dbReference>
<feature type="region of interest" description="Disordered" evidence="1">
    <location>
        <begin position="209"/>
        <end position="254"/>
    </location>
</feature>
<feature type="compositionally biased region" description="Basic residues" evidence="1">
    <location>
        <begin position="858"/>
        <end position="869"/>
    </location>
</feature>
<dbReference type="InterPro" id="IPR008266">
    <property type="entry name" value="Tyr_kinase_AS"/>
</dbReference>
<feature type="compositionally biased region" description="Polar residues" evidence="1">
    <location>
        <begin position="1762"/>
        <end position="1772"/>
    </location>
</feature>
<feature type="compositionally biased region" description="Low complexity" evidence="1">
    <location>
        <begin position="1476"/>
        <end position="1489"/>
    </location>
</feature>
<feature type="compositionally biased region" description="Low complexity" evidence="1">
    <location>
        <begin position="871"/>
        <end position="886"/>
    </location>
</feature>
<feature type="region of interest" description="Disordered" evidence="1">
    <location>
        <begin position="1709"/>
        <end position="1772"/>
    </location>
</feature>
<feature type="region of interest" description="Disordered" evidence="1">
    <location>
        <begin position="807"/>
        <end position="889"/>
    </location>
</feature>
<feature type="compositionally biased region" description="Low complexity" evidence="1">
    <location>
        <begin position="845"/>
        <end position="857"/>
    </location>
</feature>
<dbReference type="Proteomes" id="UP000722791">
    <property type="component" value="Unassembled WGS sequence"/>
</dbReference>
<dbReference type="OrthoDB" id="547797at2759"/>
<dbReference type="InterPro" id="IPR051681">
    <property type="entry name" value="Ser/Thr_Kinases-Pseudokinases"/>
</dbReference>
<dbReference type="PROSITE" id="PS50011">
    <property type="entry name" value="PROTEIN_KINASE_DOM"/>
    <property type="match status" value="1"/>
</dbReference>
<feature type="region of interest" description="Disordered" evidence="1">
    <location>
        <begin position="1465"/>
        <end position="1492"/>
    </location>
</feature>
<dbReference type="Pfam" id="PF07714">
    <property type="entry name" value="PK_Tyr_Ser-Thr"/>
    <property type="match status" value="1"/>
</dbReference>
<sequence>MLFVAPITELRNQTMRYAAALRIIAFLFFHTLALRCQDFINLLTKPQLLNCTQFTSIYVSEVNFTCCFLTGENKLQDGPTKALPIRTAFQGISSSQCVWCDYIPGTGGDENLKDLGALGDEAAPSHGTPTASSPRQQQEEQQPDLVTTLDLSSLSNILTVPLGGQLALHNLRIIGALLPTSPYPLPASSFMALSAFNIPPATAASTGSITTATAAPPSSPARIEATAASNSSSSNNNKTGVHQQQEQSQKPLQPPLLPSLILSDLVISTPSCHALLLHQAFACDASPSPFFTVTPTAIVVHRYSTPTASITNVTLTCDGEPSEPFKCLARRVSTGAELLQVMADSDEQVDAASKLQSRMVPMPVYIYLERDVTFSAAFPPAATNNNATSSTNITTTTTTRSSNSSEQLQQQLNNQPITVSISRFVIFGWPPSNNYSSTRVVLDLASITSLIEITGTASVQLSNLVLRNLPLGPPSGQQWKLLVLPIWTFSFDRYIITYTGAQMTLVNVTMELVREELALLFHNVLGEAAVPESLRGDLCVIDSSSSVMAMESQAVDVPGLGPSLLLQTATIMHGKGKLQDVILTVDGISPWCCEPSSSSGQGSSSSAIIATSSSSYVPPPPPACINKSALIGAVPLRPSICLYLPEGACGLPADIGNMQSVPDAHITTGSITGYLFWALFDTFAKPYSMWNIQGDMVILMWPNQNMSLESQKPALVKTPTTLMGSLVIMQTVIDASFLSGAIIVAAYSAASSTNASLTVRGVLFISLPAAGRYPEAKGTWAFPPAVTHPISPSSDVKLIMLDAQQQTQPRRSLISRQQQGGHQQGTSSPRMRDPNNELRPAALLQRNQQASERQQQTTRRRITSKRRKQLAVAPPSAATTATAAPTQGLDPVMSNFTSCLWTLDFDRFAAQARYNYLLQMYKSYDPPGSNVMTAMPPSAIPSGDAGDADDKRDDDKQRPMGLPYVFLDSVTLVIPQPELDVLIWSWANNSTAVATEPGLADQLDQMLMRSSLAADSAVAVSSRHSNIGPAVDTNSSYSSSSSSSINITRLEFQRFWWCGLEGRNVVLTSELPKRPKLLKHPPVRDLPVAYRPSRTTQDPQVPISIPSSSTKTPLLPSIATVPSHQRTVPSVVSHFSPPLPAAASEIAPSLAVSADDDDTRSRKANKVAPTAAIIGGTVVGAVCCTVAAVVVSGLLWWRRRQRGSSMNAVERSAPYIQKPSNMLGHAADDRVGELQQPAAYDGRRDQELDCNTATAMDIKSKGFINGDDYSPNLAQHQAVQQLKKGLNTSLNISFNSKQQPNNTKISGKTAACTAAADSIITPFELPPPPPPPPPPISIPPPRSSVLVGSSSKVTTTSVLHRAYMHMFQMFYRAEVNAAAGCKPQQAIISSGVAAMATSASHASNLSSLASAGPSQARRNNGIVVAAPAGSTAGAAVVRGSDDGGFMFAEGESSLIRQESGQLPRTMTTLPEMGPNSAGPTGSATASGSGELPLNGRTLNVPLTIVGELGRGAQGVVYRGIWRGLDVAVKSLLLRQEKCVMQVADAAQQLQEAAISASISHPNVVATYTYMLQPLGDELQPPSGQHNPTLADVSISKTSDHGHSNGNKLALGAAAAASVVAPLHIEVWKLTLVQELCEGNSLRHCLENGTLQTCRASRIYCAGHQQEHGGPYANPTCWAPHRLDVLRPLATLMTASPLAPAAAAADLPSTAAARAAHGGGSEGQEVSKETPPLPKLPSAAACHLDQQQQRLQQQQEPAATGHHGQQNTTSSTGSCLLQPAVMLMVALQVARGLEYLHFRGIVHGDVSSSNVLLKRAPDAVNPPSQPPVESLPSTASVRARDSWRRLPAFANGPATTVMRDPYVYGYIAKVCDFGLSGRLDSREDATHISGPARRNAAYSAPELVRDGRMSPAGDVYAFAVVLWELALGTPLSSLLQQPSRPESSGLRAWLAQQSFVELWDAEALPPDVLVWPEVARRIALAGLVEECLRAEPSARPTMTEVRKRLYGLLESLQLSE</sequence>
<feature type="compositionally biased region" description="Low complexity" evidence="1">
    <location>
        <begin position="229"/>
        <end position="251"/>
    </location>
</feature>
<name>A0A8J4LRE8_9CHLO</name>
<dbReference type="PANTHER" id="PTHR44329:SF214">
    <property type="entry name" value="PROTEIN KINASE DOMAIN-CONTAINING PROTEIN"/>
    <property type="match status" value="1"/>
</dbReference>
<proteinExistence type="predicted"/>
<evidence type="ECO:0000313" key="5">
    <source>
        <dbReference type="Proteomes" id="UP000722791"/>
    </source>
</evidence>